<feature type="transmembrane region" description="Helical" evidence="9">
    <location>
        <begin position="1020"/>
        <end position="1049"/>
    </location>
</feature>
<dbReference type="Proteomes" id="UP000184188">
    <property type="component" value="Unassembled WGS sequence"/>
</dbReference>
<feature type="transmembrane region" description="Helical" evidence="9">
    <location>
        <begin position="166"/>
        <end position="186"/>
    </location>
</feature>
<protein>
    <recommendedName>
        <fullName evidence="14">ABC transporter</fullName>
    </recommendedName>
</protein>
<keyword evidence="7 9" id="KW-0472">Membrane</keyword>
<organism evidence="12 13">
    <name type="scientific">Penicilliopsis zonata CBS 506.65</name>
    <dbReference type="NCBI Taxonomy" id="1073090"/>
    <lineage>
        <taxon>Eukaryota</taxon>
        <taxon>Fungi</taxon>
        <taxon>Dikarya</taxon>
        <taxon>Ascomycota</taxon>
        <taxon>Pezizomycotina</taxon>
        <taxon>Eurotiomycetes</taxon>
        <taxon>Eurotiomycetidae</taxon>
        <taxon>Eurotiales</taxon>
        <taxon>Aspergillaceae</taxon>
        <taxon>Penicilliopsis</taxon>
    </lineage>
</organism>
<dbReference type="CDD" id="cd18604">
    <property type="entry name" value="ABC_6TM_VMR1_D2_like"/>
    <property type="match status" value="1"/>
</dbReference>
<evidence type="ECO:0000313" key="13">
    <source>
        <dbReference type="Proteomes" id="UP000184188"/>
    </source>
</evidence>
<name>A0A1L9SFP4_9EURO</name>
<dbReference type="VEuPathDB" id="FungiDB:ASPZODRAFT_2034815"/>
<dbReference type="PANTHER" id="PTHR24223">
    <property type="entry name" value="ATP-BINDING CASSETTE SUB-FAMILY C"/>
    <property type="match status" value="1"/>
</dbReference>
<dbReference type="InterPro" id="IPR011527">
    <property type="entry name" value="ABC1_TM_dom"/>
</dbReference>
<feature type="compositionally biased region" description="Acidic residues" evidence="8">
    <location>
        <begin position="861"/>
        <end position="881"/>
    </location>
</feature>
<feature type="transmembrane region" description="Helical" evidence="9">
    <location>
        <begin position="315"/>
        <end position="339"/>
    </location>
</feature>
<evidence type="ECO:0000256" key="6">
    <source>
        <dbReference type="ARBA" id="ARBA00022989"/>
    </source>
</evidence>
<feature type="transmembrane region" description="Helical" evidence="9">
    <location>
        <begin position="83"/>
        <end position="104"/>
    </location>
</feature>
<dbReference type="CDD" id="cd03250">
    <property type="entry name" value="ABCC_MRP_domain1"/>
    <property type="match status" value="1"/>
</dbReference>
<evidence type="ECO:0000256" key="9">
    <source>
        <dbReference type="SAM" id="Phobius"/>
    </source>
</evidence>
<dbReference type="PROSITE" id="PS50893">
    <property type="entry name" value="ABC_TRANSPORTER_2"/>
    <property type="match status" value="2"/>
</dbReference>
<dbReference type="InterPro" id="IPR050173">
    <property type="entry name" value="ABC_transporter_C-like"/>
</dbReference>
<dbReference type="STRING" id="1073090.A0A1L9SFP4"/>
<dbReference type="SUPFAM" id="SSF90123">
    <property type="entry name" value="ABC transporter transmembrane region"/>
    <property type="match status" value="2"/>
</dbReference>
<dbReference type="GO" id="GO:0016887">
    <property type="term" value="F:ATP hydrolysis activity"/>
    <property type="evidence" value="ECO:0007669"/>
    <property type="project" value="InterPro"/>
</dbReference>
<feature type="transmembrane region" description="Helical" evidence="9">
    <location>
        <begin position="110"/>
        <end position="128"/>
    </location>
</feature>
<dbReference type="CDD" id="cd03244">
    <property type="entry name" value="ABCC_MRP_domain2"/>
    <property type="match status" value="1"/>
</dbReference>
<reference evidence="13" key="1">
    <citation type="journal article" date="2017" name="Genome Biol.">
        <title>Comparative genomics reveals high biological diversity and specific adaptations in the industrially and medically important fungal genus Aspergillus.</title>
        <authorList>
            <person name="de Vries R.P."/>
            <person name="Riley R."/>
            <person name="Wiebenga A."/>
            <person name="Aguilar-Osorio G."/>
            <person name="Amillis S."/>
            <person name="Uchima C.A."/>
            <person name="Anderluh G."/>
            <person name="Asadollahi M."/>
            <person name="Askin M."/>
            <person name="Barry K."/>
            <person name="Battaglia E."/>
            <person name="Bayram O."/>
            <person name="Benocci T."/>
            <person name="Braus-Stromeyer S.A."/>
            <person name="Caldana C."/>
            <person name="Canovas D."/>
            <person name="Cerqueira G.C."/>
            <person name="Chen F."/>
            <person name="Chen W."/>
            <person name="Choi C."/>
            <person name="Clum A."/>
            <person name="Dos Santos R.A."/>
            <person name="Damasio A.R."/>
            <person name="Diallinas G."/>
            <person name="Emri T."/>
            <person name="Fekete E."/>
            <person name="Flipphi M."/>
            <person name="Freyberg S."/>
            <person name="Gallo A."/>
            <person name="Gournas C."/>
            <person name="Habgood R."/>
            <person name="Hainaut M."/>
            <person name="Harispe M.L."/>
            <person name="Henrissat B."/>
            <person name="Hilden K.S."/>
            <person name="Hope R."/>
            <person name="Hossain A."/>
            <person name="Karabika E."/>
            <person name="Karaffa L."/>
            <person name="Karanyi Z."/>
            <person name="Krasevec N."/>
            <person name="Kuo A."/>
            <person name="Kusch H."/>
            <person name="LaButti K."/>
            <person name="Lagendijk E.L."/>
            <person name="Lapidus A."/>
            <person name="Levasseur A."/>
            <person name="Lindquist E."/>
            <person name="Lipzen A."/>
            <person name="Logrieco A.F."/>
            <person name="MacCabe A."/>
            <person name="Maekelae M.R."/>
            <person name="Malavazi I."/>
            <person name="Melin P."/>
            <person name="Meyer V."/>
            <person name="Mielnichuk N."/>
            <person name="Miskei M."/>
            <person name="Molnar A.P."/>
            <person name="Mule G."/>
            <person name="Ngan C.Y."/>
            <person name="Orejas M."/>
            <person name="Orosz E."/>
            <person name="Ouedraogo J.P."/>
            <person name="Overkamp K.M."/>
            <person name="Park H.-S."/>
            <person name="Perrone G."/>
            <person name="Piumi F."/>
            <person name="Punt P.J."/>
            <person name="Ram A.F."/>
            <person name="Ramon A."/>
            <person name="Rauscher S."/>
            <person name="Record E."/>
            <person name="Riano-Pachon D.M."/>
            <person name="Robert V."/>
            <person name="Roehrig J."/>
            <person name="Ruller R."/>
            <person name="Salamov A."/>
            <person name="Salih N.S."/>
            <person name="Samson R.A."/>
            <person name="Sandor E."/>
            <person name="Sanguinetti M."/>
            <person name="Schuetze T."/>
            <person name="Sepcic K."/>
            <person name="Shelest E."/>
            <person name="Sherlock G."/>
            <person name="Sophianopoulou V."/>
            <person name="Squina F.M."/>
            <person name="Sun H."/>
            <person name="Susca A."/>
            <person name="Todd R.B."/>
            <person name="Tsang A."/>
            <person name="Unkles S.E."/>
            <person name="van de Wiele N."/>
            <person name="van Rossen-Uffink D."/>
            <person name="Oliveira J.V."/>
            <person name="Vesth T.C."/>
            <person name="Visser J."/>
            <person name="Yu J.-H."/>
            <person name="Zhou M."/>
            <person name="Andersen M.R."/>
            <person name="Archer D.B."/>
            <person name="Baker S.E."/>
            <person name="Benoit I."/>
            <person name="Brakhage A.A."/>
            <person name="Braus G.H."/>
            <person name="Fischer R."/>
            <person name="Frisvad J.C."/>
            <person name="Goldman G.H."/>
            <person name="Houbraken J."/>
            <person name="Oakley B."/>
            <person name="Pocsi I."/>
            <person name="Scazzocchio C."/>
            <person name="Seiboth B."/>
            <person name="vanKuyk P.A."/>
            <person name="Wortman J."/>
            <person name="Dyer P.S."/>
            <person name="Grigoriev I.V."/>
        </authorList>
    </citation>
    <scope>NUCLEOTIDE SEQUENCE [LARGE SCALE GENOMIC DNA]</scope>
    <source>
        <strain evidence="13">CBS 506.65</strain>
    </source>
</reference>
<dbReference type="GeneID" id="34614043"/>
<feature type="domain" description="ABC transmembrane type-1" evidence="11">
    <location>
        <begin position="929"/>
        <end position="1259"/>
    </location>
</feature>
<evidence type="ECO:0000259" key="10">
    <source>
        <dbReference type="PROSITE" id="PS50893"/>
    </source>
</evidence>
<dbReference type="RefSeq" id="XP_022580519.1">
    <property type="nucleotide sequence ID" value="XM_022727579.1"/>
</dbReference>
<dbReference type="InterPro" id="IPR017871">
    <property type="entry name" value="ABC_transporter-like_CS"/>
</dbReference>
<evidence type="ECO:0000313" key="12">
    <source>
        <dbReference type="EMBL" id="OJJ46009.1"/>
    </source>
</evidence>
<feature type="transmembrane region" description="Helical" evidence="9">
    <location>
        <begin position="477"/>
        <end position="496"/>
    </location>
</feature>
<dbReference type="InterPro" id="IPR003593">
    <property type="entry name" value="AAA+_ATPase"/>
</dbReference>
<dbReference type="GO" id="GO:0005524">
    <property type="term" value="F:ATP binding"/>
    <property type="evidence" value="ECO:0007669"/>
    <property type="project" value="UniProtKB-KW"/>
</dbReference>
<feature type="transmembrane region" description="Helical" evidence="9">
    <location>
        <begin position="20"/>
        <end position="40"/>
    </location>
</feature>
<keyword evidence="6 9" id="KW-1133">Transmembrane helix</keyword>
<feature type="domain" description="ABC transporter" evidence="10">
    <location>
        <begin position="648"/>
        <end position="872"/>
    </location>
</feature>
<dbReference type="Gene3D" id="3.40.50.300">
    <property type="entry name" value="P-loop containing nucleotide triphosphate hydrolases"/>
    <property type="match status" value="2"/>
</dbReference>
<dbReference type="InterPro" id="IPR036640">
    <property type="entry name" value="ABC1_TM_sf"/>
</dbReference>
<dbReference type="FunFam" id="3.40.50.300:FF:001577">
    <property type="entry name" value="ABC bile acid transporter"/>
    <property type="match status" value="1"/>
</dbReference>
<dbReference type="PANTHER" id="PTHR24223:SF415">
    <property type="entry name" value="FI20190P1"/>
    <property type="match status" value="1"/>
</dbReference>
<dbReference type="Pfam" id="PF00005">
    <property type="entry name" value="ABC_tran"/>
    <property type="match status" value="2"/>
</dbReference>
<evidence type="ECO:0000256" key="1">
    <source>
        <dbReference type="ARBA" id="ARBA00004141"/>
    </source>
</evidence>
<feature type="domain" description="ABC transporter" evidence="10">
    <location>
        <begin position="1294"/>
        <end position="1513"/>
    </location>
</feature>
<evidence type="ECO:0000256" key="4">
    <source>
        <dbReference type="ARBA" id="ARBA00022741"/>
    </source>
</evidence>
<feature type="region of interest" description="Disordered" evidence="8">
    <location>
        <begin position="860"/>
        <end position="881"/>
    </location>
</feature>
<dbReference type="InterPro" id="IPR003439">
    <property type="entry name" value="ABC_transporter-like_ATP-bd"/>
</dbReference>
<keyword evidence="5" id="KW-0067">ATP-binding</keyword>
<evidence type="ECO:0000256" key="2">
    <source>
        <dbReference type="ARBA" id="ARBA00022448"/>
    </source>
</evidence>
<dbReference type="OrthoDB" id="6500128at2759"/>
<feature type="transmembrane region" description="Helical" evidence="9">
    <location>
        <begin position="135"/>
        <end position="154"/>
    </location>
</feature>
<dbReference type="EMBL" id="KV878343">
    <property type="protein sequence ID" value="OJJ46009.1"/>
    <property type="molecule type" value="Genomic_DNA"/>
</dbReference>
<dbReference type="GO" id="GO:0016020">
    <property type="term" value="C:membrane"/>
    <property type="evidence" value="ECO:0007669"/>
    <property type="project" value="UniProtKB-SubCell"/>
</dbReference>
<dbReference type="Pfam" id="PF00664">
    <property type="entry name" value="ABC_membrane"/>
    <property type="match status" value="2"/>
</dbReference>
<keyword evidence="4" id="KW-0547">Nucleotide-binding</keyword>
<sequence length="1513" mass="168315">MSSCPAVWDSANARLFPCAIPLAAAVPALTIAFLALRLLLAPCVAAWRPQWTRPFVSEEQHRHHALGASELPPPESARQSGHLWVLLLFIVSNVGAAAKLSQVVGVGRDSAAILLFASWIVAVVCIAVQQPRSCPSSLLTFFVAALVVELASVVNQGAFPKLLITTHYVTIAAAAVACLLIALMPFRSSLLPTDGISPVGKQPSSELRSPEDNLRLWQFLTVSWMAPLISTGKSRQLNEEDVWTLGFDFQHSRLHRQFRQLKGSVLVRLLQANAIDIVIISVVAIVQMLCDFSTPVLLQQLLLAMQDPLSPRRVAMTYAVLTLVLRLVIAQTQVFNLWYGRRCYERSRGELIMMVYEKALARKNIIGSETTDDKAQDVTHAPPLSDELDELDDFPPAKQRNCFCSWIPWGRKSQQPKQSKPSPNEAASMGKIFNLLRADVYEVAQRFWEIDALIDKPIGLIIVTAFVWQLFGPSCLLGVVAILVAQVLNVVLTRILTHWVRVLRTATDARLQISSQFVEAIRHLRWYGWQDHWLRQVMAARQHELHLRIVTTMWGILVRFVNAFASGLFPVIALYAYTVLAGHPLRIDLIFPALQLFTMLETRLREIPDLILVLINASVAMGRIEDFMGEPDKEKLDGAPPTAAPPQLELESCSWAWPGRTSPILTDVSLKISPGLTVVFGKVGAGKTAFLQALLGELDRLNGVAHVPNEMVGYCAQIPWLQSMSIRDNILFSAPYDEARYKQVLDACALLPDLSTFTHGDLSFVGENGIGLSGGQKARVALARAMYSMARVLYLDDPISALDHNTAESLIRKCFTGPLMRGRTVVLVTHRVALVRSLADQMIEIENGHVRVLERAAQTTLEEDDDDDDDDNSSDDSDLAQEDQADAALVDEATAVPDKFIEEEHRAEFGVKARVYWTYIRAGQYKWWIILVIVLAIYRTAAVAQSWFLKEWGEAYGPVVSLAALLDASPFSRQQQQQQQQLGSGPSWTISVFTMMDAPWTSIPNPFRQLPSPDENVRPWLWIFLAITTFQSVMLLVASLFMLVIVYCAGRTLFRQVMLHVSQASFRFFDVTPVGRLMNRLTSDISVVDGNISEQFQRLAFQLITWISAIVVIASVTPSFLLCTLLFSGAFIYVFRLFLPTSQSLRRLEMVSLSPLLSNFGELLHGLGTVRAFRAQERFQDRVIAVVDRFQGMDHFYWSLQSWLSYRSETLSALSIFCLTVLALYTDLSPGLVAFVLIAGNNFVTATHSICKQYGQLQMDFVSVERVDELLHIDQEPSGTIDPPAAWPRFGSDIVFEDVTMRYAPHLDPSLRNVSLRIPGGSTTAVMGRTGSGKSTLAVSLLSVLRPSGGRILIDGLDISEVRTQVLRTRVTFVAQEPVLFPGSIRHNLDPTAEYSDEECQAVLHRVCHRHGWTLDTPVEAGGRNLSQGQRQLIGLTRAVLRRSAIVILDEATASIDHETSLEIQQIVREELQQSTVITIAHRLEAVKDATYYVVLDKGQVSEHGPATSTADQ</sequence>
<feature type="transmembrane region" description="Helical" evidence="9">
    <location>
        <begin position="556"/>
        <end position="577"/>
    </location>
</feature>
<proteinExistence type="predicted"/>
<dbReference type="SMART" id="SM00382">
    <property type="entry name" value="AAA"/>
    <property type="match status" value="2"/>
</dbReference>
<feature type="transmembrane region" description="Helical" evidence="9">
    <location>
        <begin position="927"/>
        <end position="948"/>
    </location>
</feature>
<dbReference type="InterPro" id="IPR027417">
    <property type="entry name" value="P-loop_NTPase"/>
</dbReference>
<evidence type="ECO:0000256" key="8">
    <source>
        <dbReference type="SAM" id="MobiDB-lite"/>
    </source>
</evidence>
<evidence type="ECO:0000256" key="7">
    <source>
        <dbReference type="ARBA" id="ARBA00023136"/>
    </source>
</evidence>
<dbReference type="GO" id="GO:0140359">
    <property type="term" value="F:ABC-type transporter activity"/>
    <property type="evidence" value="ECO:0007669"/>
    <property type="project" value="InterPro"/>
</dbReference>
<keyword evidence="2" id="KW-0813">Transport</keyword>
<accession>A0A1L9SFP4</accession>
<keyword evidence="13" id="KW-1185">Reference proteome</keyword>
<evidence type="ECO:0000259" key="11">
    <source>
        <dbReference type="PROSITE" id="PS50929"/>
    </source>
</evidence>
<evidence type="ECO:0008006" key="14">
    <source>
        <dbReference type="Google" id="ProtNLM"/>
    </source>
</evidence>
<dbReference type="SUPFAM" id="SSF52540">
    <property type="entry name" value="P-loop containing nucleoside triphosphate hydrolases"/>
    <property type="match status" value="2"/>
</dbReference>
<dbReference type="FunFam" id="3.40.50.300:FF:001751">
    <property type="entry name" value="ABC bile acid transporter"/>
    <property type="match status" value="1"/>
</dbReference>
<evidence type="ECO:0000256" key="3">
    <source>
        <dbReference type="ARBA" id="ARBA00022692"/>
    </source>
</evidence>
<dbReference type="Gene3D" id="1.20.1560.10">
    <property type="entry name" value="ABC transporter type 1, transmembrane domain"/>
    <property type="match status" value="2"/>
</dbReference>
<feature type="domain" description="ABC transmembrane type-1" evidence="11">
    <location>
        <begin position="278"/>
        <end position="616"/>
    </location>
</feature>
<comment type="subcellular location">
    <subcellularLocation>
        <location evidence="1">Membrane</location>
        <topology evidence="1">Multi-pass membrane protein</topology>
    </subcellularLocation>
</comment>
<dbReference type="PROSITE" id="PS00211">
    <property type="entry name" value="ABC_TRANSPORTER_1"/>
    <property type="match status" value="1"/>
</dbReference>
<gene>
    <name evidence="12" type="ORF">ASPZODRAFT_2034815</name>
</gene>
<dbReference type="PROSITE" id="PS50929">
    <property type="entry name" value="ABC_TM1F"/>
    <property type="match status" value="2"/>
</dbReference>
<feature type="transmembrane region" description="Helical" evidence="9">
    <location>
        <begin position="265"/>
        <end position="289"/>
    </location>
</feature>
<keyword evidence="3 9" id="KW-0812">Transmembrane</keyword>
<evidence type="ECO:0000256" key="5">
    <source>
        <dbReference type="ARBA" id="ARBA00022840"/>
    </source>
</evidence>